<name>A0A3M0G0V1_9FLAO</name>
<protein>
    <submittedName>
        <fullName evidence="2">Uncharacterized protein</fullName>
    </submittedName>
</protein>
<dbReference type="OrthoDB" id="1446894at2"/>
<evidence type="ECO:0000256" key="1">
    <source>
        <dbReference type="SAM" id="SignalP"/>
    </source>
</evidence>
<dbReference type="PROSITE" id="PS51257">
    <property type="entry name" value="PROKAR_LIPOPROTEIN"/>
    <property type="match status" value="1"/>
</dbReference>
<dbReference type="EMBL" id="REFV01000008">
    <property type="protein sequence ID" value="RMB58590.1"/>
    <property type="molecule type" value="Genomic_DNA"/>
</dbReference>
<gene>
    <name evidence="2" type="ORF">EAX61_09845</name>
</gene>
<comment type="caution">
    <text evidence="2">The sequence shown here is derived from an EMBL/GenBank/DDBJ whole genome shotgun (WGS) entry which is preliminary data.</text>
</comment>
<evidence type="ECO:0000313" key="2">
    <source>
        <dbReference type="EMBL" id="RMB58590.1"/>
    </source>
</evidence>
<dbReference type="RefSeq" id="WP_121917514.1">
    <property type="nucleotide sequence ID" value="NZ_REFV01000008.1"/>
</dbReference>
<organism evidence="2 3">
    <name type="scientific">Dokdonia sinensis</name>
    <dbReference type="NCBI Taxonomy" id="2479847"/>
    <lineage>
        <taxon>Bacteria</taxon>
        <taxon>Pseudomonadati</taxon>
        <taxon>Bacteroidota</taxon>
        <taxon>Flavobacteriia</taxon>
        <taxon>Flavobacteriales</taxon>
        <taxon>Flavobacteriaceae</taxon>
        <taxon>Dokdonia</taxon>
    </lineage>
</organism>
<sequence>MKSLKSIFAILLFSTFIACDDVDELTEIDTTFTMTESFDVAVQAGDDELQSFTETATFNLAEDDDVADNLSSIEEVTINSLTYRFSNVVGIGARITSAQLSVGSTTISLAAVTPSDAGSQVFTVADTAALNTIATALRNNPQATVTYSGEVADAPLAFTLTASMNVTVVVDVL</sequence>
<keyword evidence="3" id="KW-1185">Reference proteome</keyword>
<accession>A0A3M0G0V1</accession>
<reference evidence="2 3" key="1">
    <citation type="submission" date="2018-10" db="EMBL/GenBank/DDBJ databases">
        <title>Dokdonia luteus sp. nov., isolated from sea water.</title>
        <authorList>
            <person name="Zhou L.Y."/>
            <person name="Du Z.J."/>
        </authorList>
    </citation>
    <scope>NUCLEOTIDE SEQUENCE [LARGE SCALE GENOMIC DNA]</scope>
    <source>
        <strain evidence="2 3">SH27</strain>
    </source>
</reference>
<evidence type="ECO:0000313" key="3">
    <source>
        <dbReference type="Proteomes" id="UP000281985"/>
    </source>
</evidence>
<dbReference type="Proteomes" id="UP000281985">
    <property type="component" value="Unassembled WGS sequence"/>
</dbReference>
<proteinExistence type="predicted"/>
<dbReference type="AlphaFoldDB" id="A0A3M0G0V1"/>
<feature type="signal peptide" evidence="1">
    <location>
        <begin position="1"/>
        <end position="18"/>
    </location>
</feature>
<feature type="chain" id="PRO_5018274885" evidence="1">
    <location>
        <begin position="19"/>
        <end position="173"/>
    </location>
</feature>
<keyword evidence="1" id="KW-0732">Signal</keyword>